<name>A0ABV0PXY4_9TELE</name>
<proteinExistence type="predicted"/>
<gene>
    <name evidence="2" type="ORF">GOODEAATRI_014291</name>
</gene>
<sequence length="86" mass="9574">MLIMQLLMFLAALSSIIHPVPSVAPASSVALSRLDRWVRSGLQMLQLDQQNRCLLMSSMSEADCRRLTHLPLSSVAVYMSEQRTTA</sequence>
<accession>A0ABV0PXY4</accession>
<protein>
    <recommendedName>
        <fullName evidence="4">Secreted protein</fullName>
    </recommendedName>
</protein>
<reference evidence="2 3" key="1">
    <citation type="submission" date="2021-06" db="EMBL/GenBank/DDBJ databases">
        <authorList>
            <person name="Palmer J.M."/>
        </authorList>
    </citation>
    <scope>NUCLEOTIDE SEQUENCE [LARGE SCALE GENOMIC DNA]</scope>
    <source>
        <strain evidence="2 3">GA_2019</strain>
        <tissue evidence="2">Muscle</tissue>
    </source>
</reference>
<evidence type="ECO:0000313" key="3">
    <source>
        <dbReference type="Proteomes" id="UP001476798"/>
    </source>
</evidence>
<dbReference type="Proteomes" id="UP001476798">
    <property type="component" value="Unassembled WGS sequence"/>
</dbReference>
<feature type="chain" id="PRO_5045846241" description="Secreted protein" evidence="1">
    <location>
        <begin position="23"/>
        <end position="86"/>
    </location>
</feature>
<keyword evidence="1" id="KW-0732">Signal</keyword>
<dbReference type="EMBL" id="JAHRIO010090961">
    <property type="protein sequence ID" value="MEQ2188374.1"/>
    <property type="molecule type" value="Genomic_DNA"/>
</dbReference>
<evidence type="ECO:0000256" key="1">
    <source>
        <dbReference type="SAM" id="SignalP"/>
    </source>
</evidence>
<evidence type="ECO:0008006" key="4">
    <source>
        <dbReference type="Google" id="ProtNLM"/>
    </source>
</evidence>
<organism evidence="2 3">
    <name type="scientific">Goodea atripinnis</name>
    <dbReference type="NCBI Taxonomy" id="208336"/>
    <lineage>
        <taxon>Eukaryota</taxon>
        <taxon>Metazoa</taxon>
        <taxon>Chordata</taxon>
        <taxon>Craniata</taxon>
        <taxon>Vertebrata</taxon>
        <taxon>Euteleostomi</taxon>
        <taxon>Actinopterygii</taxon>
        <taxon>Neopterygii</taxon>
        <taxon>Teleostei</taxon>
        <taxon>Neoteleostei</taxon>
        <taxon>Acanthomorphata</taxon>
        <taxon>Ovalentaria</taxon>
        <taxon>Atherinomorphae</taxon>
        <taxon>Cyprinodontiformes</taxon>
        <taxon>Goodeidae</taxon>
        <taxon>Goodea</taxon>
    </lineage>
</organism>
<evidence type="ECO:0000313" key="2">
    <source>
        <dbReference type="EMBL" id="MEQ2188374.1"/>
    </source>
</evidence>
<comment type="caution">
    <text evidence="2">The sequence shown here is derived from an EMBL/GenBank/DDBJ whole genome shotgun (WGS) entry which is preliminary data.</text>
</comment>
<feature type="signal peptide" evidence="1">
    <location>
        <begin position="1"/>
        <end position="22"/>
    </location>
</feature>
<keyword evidence="3" id="KW-1185">Reference proteome</keyword>
<feature type="non-terminal residue" evidence="2">
    <location>
        <position position="86"/>
    </location>
</feature>